<feature type="domain" description="Transcriptional regulator-like" evidence="2">
    <location>
        <begin position="10"/>
        <end position="39"/>
    </location>
</feature>
<dbReference type="AlphaFoldDB" id="A0A846MX65"/>
<comment type="caution">
    <text evidence="3">The sequence shown here is derived from an EMBL/GenBank/DDBJ whole genome shotgun (WGS) entry which is preliminary data.</text>
</comment>
<evidence type="ECO:0000313" key="4">
    <source>
        <dbReference type="Proteomes" id="UP000570514"/>
    </source>
</evidence>
<keyword evidence="4" id="KW-1185">Reference proteome</keyword>
<dbReference type="Pfam" id="PF20109">
    <property type="entry name" value="Trans_reg_dom"/>
    <property type="match status" value="1"/>
</dbReference>
<sequence>MSAPPNWRTGYEGFERFPRLAFAWEYLRRNERFREVCHDNSRYIRQVGNRFTVIDGRRLKFGGHCLFATSPDDDARSATVFWEPGVCPKVLHLLALPVRKRAMPFIFAESPLHTSLLIAPDGLQHVTVRDGVRTLQLCIRGQSLLHPVTLVFDTAAAPSLFSRQNQSLACFQAYRAGQGFLERHFPADPHAKRLTFVLKALDGWLFGLPQREIALTLYGRERVERDWRDPRENLRDQVRHAIARGRALVERGHCAFLC</sequence>
<dbReference type="InterPro" id="IPR018754">
    <property type="entry name" value="RovC-like_DNA-bd"/>
</dbReference>
<dbReference type="RefSeq" id="WP_167081327.1">
    <property type="nucleotide sequence ID" value="NZ_BAAADC010000001.1"/>
</dbReference>
<dbReference type="EMBL" id="JAASRM010000001">
    <property type="protein sequence ID" value="NIK87577.1"/>
    <property type="molecule type" value="Genomic_DNA"/>
</dbReference>
<organism evidence="3 4">
    <name type="scientific">Rhizomicrobium palustre</name>
    <dbReference type="NCBI Taxonomy" id="189966"/>
    <lineage>
        <taxon>Bacteria</taxon>
        <taxon>Pseudomonadati</taxon>
        <taxon>Pseudomonadota</taxon>
        <taxon>Alphaproteobacteria</taxon>
        <taxon>Micropepsales</taxon>
        <taxon>Micropepsaceae</taxon>
        <taxon>Rhizomicrobium</taxon>
    </lineage>
</organism>
<name>A0A846MX65_9PROT</name>
<protein>
    <recommendedName>
        <fullName evidence="5">DUF2285 domain-containing protein</fullName>
    </recommendedName>
</protein>
<dbReference type="Pfam" id="PF10074">
    <property type="entry name" value="RovC_DNA-bd"/>
    <property type="match status" value="1"/>
</dbReference>
<evidence type="ECO:0008006" key="5">
    <source>
        <dbReference type="Google" id="ProtNLM"/>
    </source>
</evidence>
<feature type="domain" description="T6SS Transcription factor RovC-like DNA binding" evidence="1">
    <location>
        <begin position="185"/>
        <end position="253"/>
    </location>
</feature>
<accession>A0A846MX65</accession>
<gene>
    <name evidence="3" type="ORF">FHS83_000895</name>
</gene>
<dbReference type="Proteomes" id="UP000570514">
    <property type="component" value="Unassembled WGS sequence"/>
</dbReference>
<dbReference type="InterPro" id="IPR045465">
    <property type="entry name" value="Trans_reg_dom"/>
</dbReference>
<proteinExistence type="predicted"/>
<evidence type="ECO:0000259" key="1">
    <source>
        <dbReference type="Pfam" id="PF10074"/>
    </source>
</evidence>
<evidence type="ECO:0000259" key="2">
    <source>
        <dbReference type="Pfam" id="PF20109"/>
    </source>
</evidence>
<reference evidence="3 4" key="1">
    <citation type="submission" date="2020-03" db="EMBL/GenBank/DDBJ databases">
        <title>Genomic Encyclopedia of Type Strains, Phase IV (KMG-IV): sequencing the most valuable type-strain genomes for metagenomic binning, comparative biology and taxonomic classification.</title>
        <authorList>
            <person name="Goeker M."/>
        </authorList>
    </citation>
    <scope>NUCLEOTIDE SEQUENCE [LARGE SCALE GENOMIC DNA]</scope>
    <source>
        <strain evidence="3 4">DSM 19867</strain>
    </source>
</reference>
<evidence type="ECO:0000313" key="3">
    <source>
        <dbReference type="EMBL" id="NIK87577.1"/>
    </source>
</evidence>